<protein>
    <recommendedName>
        <fullName evidence="3">Nucleoside 2-deoxyribosyltransferase</fullName>
    </recommendedName>
</protein>
<evidence type="ECO:0008006" key="3">
    <source>
        <dbReference type="Google" id="ProtNLM"/>
    </source>
</evidence>
<reference evidence="1 2" key="1">
    <citation type="submission" date="2019-10" db="EMBL/GenBank/DDBJ databases">
        <title>Rubrobacter sp nov SCSIO 52090 isolated from a deep-sea sediment in the South China Sea.</title>
        <authorList>
            <person name="Chen R.W."/>
        </authorList>
    </citation>
    <scope>NUCLEOTIDE SEQUENCE [LARGE SCALE GENOMIC DNA]</scope>
    <source>
        <strain evidence="1 2">SCSIO 52909</strain>
    </source>
</reference>
<dbReference type="Gene3D" id="3.40.50.450">
    <property type="match status" value="1"/>
</dbReference>
<gene>
    <name evidence="1" type="ORF">GBA63_09380</name>
</gene>
<dbReference type="RefSeq" id="WP_166175546.1">
    <property type="nucleotide sequence ID" value="NZ_CP045119.1"/>
</dbReference>
<dbReference type="SUPFAM" id="SSF52309">
    <property type="entry name" value="N-(deoxy)ribosyltransferase-like"/>
    <property type="match status" value="1"/>
</dbReference>
<organism evidence="1 2">
    <name type="scientific">Rubrobacter tropicus</name>
    <dbReference type="NCBI Taxonomy" id="2653851"/>
    <lineage>
        <taxon>Bacteria</taxon>
        <taxon>Bacillati</taxon>
        <taxon>Actinomycetota</taxon>
        <taxon>Rubrobacteria</taxon>
        <taxon>Rubrobacterales</taxon>
        <taxon>Rubrobacteraceae</taxon>
        <taxon>Rubrobacter</taxon>
    </lineage>
</organism>
<proteinExistence type="predicted"/>
<dbReference type="EMBL" id="CP045119">
    <property type="protein sequence ID" value="QIN82838.1"/>
    <property type="molecule type" value="Genomic_DNA"/>
</dbReference>
<evidence type="ECO:0000313" key="2">
    <source>
        <dbReference type="Proteomes" id="UP000501452"/>
    </source>
</evidence>
<dbReference type="AlphaFoldDB" id="A0A6G8Q8T6"/>
<dbReference type="Proteomes" id="UP000501452">
    <property type="component" value="Chromosome"/>
</dbReference>
<name>A0A6G8Q8T6_9ACTN</name>
<sequence length="153" mass="17305">MLVYLAGPLFSEAERSFNEALAGKLEDRGFRVFLPQRDGVERDKAPYDAMRPEERRLAMFELDETKIMESDIFLFVLEGRVPDEGACVELGIAHAHRRLEGARRLIAGLHTDTRATFLGSKLNPMVRVPLDRIAEDEATLLRILEGRLAGREP</sequence>
<dbReference type="Pfam" id="PF05014">
    <property type="entry name" value="Nuc_deoxyrib_tr"/>
    <property type="match status" value="1"/>
</dbReference>
<keyword evidence="2" id="KW-1185">Reference proteome</keyword>
<dbReference type="KEGG" id="rub:GBA63_09380"/>
<evidence type="ECO:0000313" key="1">
    <source>
        <dbReference type="EMBL" id="QIN82838.1"/>
    </source>
</evidence>
<dbReference type="InterPro" id="IPR007710">
    <property type="entry name" value="Nucleoside_deoxyribTrfase"/>
</dbReference>
<accession>A0A6G8Q8T6</accession>